<evidence type="ECO:0008006" key="11">
    <source>
        <dbReference type="Google" id="ProtNLM"/>
    </source>
</evidence>
<evidence type="ECO:0000256" key="3">
    <source>
        <dbReference type="ARBA" id="ARBA00022478"/>
    </source>
</evidence>
<dbReference type="Pfam" id="PF08292">
    <property type="entry name" value="RNA_pol_Rbc25"/>
    <property type="match status" value="1"/>
</dbReference>
<dbReference type="InterPro" id="IPR013238">
    <property type="entry name" value="RNA_pol_III_Rbc25"/>
</dbReference>
<keyword evidence="4" id="KW-0804">Transcription</keyword>
<dbReference type="SUPFAM" id="SSF88798">
    <property type="entry name" value="N-terminal, heterodimerisation domain of RBP7 (RpoE)"/>
    <property type="match status" value="1"/>
</dbReference>
<comment type="similarity">
    <text evidence="2">Belongs to the eukaryotic RPB7/RPC8 RNA polymerase subunit family.</text>
</comment>
<dbReference type="Pfam" id="PF03876">
    <property type="entry name" value="SHS2_Rpb7-N"/>
    <property type="match status" value="1"/>
</dbReference>
<accession>K5VXL1</accession>
<evidence type="ECO:0000256" key="2">
    <source>
        <dbReference type="ARBA" id="ARBA00009307"/>
    </source>
</evidence>
<dbReference type="HOGENOM" id="CLU_073901_1_1_1"/>
<dbReference type="FunFam" id="3.30.1490.120:FF:000001">
    <property type="entry name" value="DNA-directed RNA polymerase II subunit RPB7"/>
    <property type="match status" value="1"/>
</dbReference>
<dbReference type="KEGG" id="pco:PHACADRAFT_263362"/>
<evidence type="ECO:0000313" key="9">
    <source>
        <dbReference type="EMBL" id="EKM51314.1"/>
    </source>
</evidence>
<dbReference type="Gene3D" id="2.40.50.140">
    <property type="entry name" value="Nucleic acid-binding proteins"/>
    <property type="match status" value="1"/>
</dbReference>
<dbReference type="InParanoid" id="K5VXL1"/>
<evidence type="ECO:0000256" key="5">
    <source>
        <dbReference type="ARBA" id="ARBA00023242"/>
    </source>
</evidence>
<dbReference type="CDD" id="cd04330">
    <property type="entry name" value="RNAP_III_Rpc25_N"/>
    <property type="match status" value="1"/>
</dbReference>
<feature type="domain" description="RNA polymerase III subunit Rpc25" evidence="8">
    <location>
        <begin position="83"/>
        <end position="214"/>
    </location>
</feature>
<dbReference type="InterPro" id="IPR045113">
    <property type="entry name" value="Rpb7-like"/>
</dbReference>
<gene>
    <name evidence="9" type="ORF">PHACADRAFT_263362</name>
</gene>
<dbReference type="Proteomes" id="UP000008370">
    <property type="component" value="Unassembled WGS sequence"/>
</dbReference>
<proteinExistence type="inferred from homology"/>
<dbReference type="SUPFAM" id="SSF50249">
    <property type="entry name" value="Nucleic acid-binding proteins"/>
    <property type="match status" value="1"/>
</dbReference>
<name>K5VXL1_PHACS</name>
<dbReference type="PANTHER" id="PTHR12709:SF1">
    <property type="entry name" value="DNA-DIRECTED RNA POLYMERASE III SUBUNIT RPC8"/>
    <property type="match status" value="1"/>
</dbReference>
<dbReference type="Gene3D" id="3.30.1490.120">
    <property type="entry name" value="RNA polymerase Rpb7-like, N-terminal domain"/>
    <property type="match status" value="1"/>
</dbReference>
<evidence type="ECO:0000313" key="10">
    <source>
        <dbReference type="Proteomes" id="UP000008370"/>
    </source>
</evidence>
<evidence type="ECO:0000259" key="8">
    <source>
        <dbReference type="Pfam" id="PF08292"/>
    </source>
</evidence>
<dbReference type="InterPro" id="IPR012340">
    <property type="entry name" value="NA-bd_OB-fold"/>
</dbReference>
<evidence type="ECO:0000256" key="6">
    <source>
        <dbReference type="SAM" id="MobiDB-lite"/>
    </source>
</evidence>
<dbReference type="STRING" id="650164.K5VXL1"/>
<keyword evidence="10" id="KW-1185">Reference proteome</keyword>
<keyword evidence="3" id="KW-0240">DNA-directed RNA polymerase</keyword>
<dbReference type="GO" id="GO:0006384">
    <property type="term" value="P:transcription initiation at RNA polymerase III promoter"/>
    <property type="evidence" value="ECO:0007669"/>
    <property type="project" value="TreeGrafter"/>
</dbReference>
<organism evidence="9 10">
    <name type="scientific">Phanerochaete carnosa (strain HHB-10118-sp)</name>
    <name type="common">White-rot fungus</name>
    <name type="synonym">Peniophora carnosa</name>
    <dbReference type="NCBI Taxonomy" id="650164"/>
    <lineage>
        <taxon>Eukaryota</taxon>
        <taxon>Fungi</taxon>
        <taxon>Dikarya</taxon>
        <taxon>Basidiomycota</taxon>
        <taxon>Agaricomycotina</taxon>
        <taxon>Agaricomycetes</taxon>
        <taxon>Polyporales</taxon>
        <taxon>Phanerochaetaceae</taxon>
        <taxon>Phanerochaete</taxon>
    </lineage>
</organism>
<dbReference type="AlphaFoldDB" id="K5VXL1"/>
<evidence type="ECO:0000256" key="1">
    <source>
        <dbReference type="ARBA" id="ARBA00004123"/>
    </source>
</evidence>
<comment type="subcellular location">
    <subcellularLocation>
        <location evidence="1">Nucleus</location>
    </subcellularLocation>
</comment>
<dbReference type="EMBL" id="JH930477">
    <property type="protein sequence ID" value="EKM51314.1"/>
    <property type="molecule type" value="Genomic_DNA"/>
</dbReference>
<evidence type="ECO:0000256" key="4">
    <source>
        <dbReference type="ARBA" id="ARBA00023163"/>
    </source>
</evidence>
<dbReference type="PANTHER" id="PTHR12709">
    <property type="entry name" value="DNA-DIRECTED RNA POLYMERASE II, III"/>
    <property type="match status" value="1"/>
</dbReference>
<dbReference type="InterPro" id="IPR036898">
    <property type="entry name" value="RNA_pol_Rpb7-like_N_sf"/>
</dbReference>
<feature type="region of interest" description="Disordered" evidence="6">
    <location>
        <begin position="167"/>
        <end position="194"/>
    </location>
</feature>
<sequence length="226" mass="25379">MFVLSIIKDTVAVHPSHFGLPPQQAITNELNKKYANRVLHDVGLCVSVFDLAEVGEGKVRYGDGFLWYKVVFRLVVFRPFPSEVILAKVKSSDEDGIRLTLGFFDDVYIPRIFLPEPSAFDPNERAYFWVADPDSVTPDLLDTPLTSRMYIDSSEVVRVRVEADEFYDDEPGPPKAQEGVMANGQTSKEREGRRAPYTITCSIAEQGLGPVPWWKNAGMEAMDEEG</sequence>
<dbReference type="FunCoup" id="K5VXL1">
    <property type="interactions" value="400"/>
</dbReference>
<dbReference type="RefSeq" id="XP_007400459.1">
    <property type="nucleotide sequence ID" value="XM_007400397.1"/>
</dbReference>
<dbReference type="GO" id="GO:0005666">
    <property type="term" value="C:RNA polymerase III complex"/>
    <property type="evidence" value="ECO:0007669"/>
    <property type="project" value="TreeGrafter"/>
</dbReference>
<dbReference type="GeneID" id="18918534"/>
<evidence type="ECO:0000259" key="7">
    <source>
        <dbReference type="Pfam" id="PF03876"/>
    </source>
</evidence>
<feature type="domain" description="RNA polymerase Rpb7-like N-terminal" evidence="7">
    <location>
        <begin position="8"/>
        <end position="64"/>
    </location>
</feature>
<reference evidence="9 10" key="1">
    <citation type="journal article" date="2012" name="BMC Genomics">
        <title>Comparative genomics of the white-rot fungi, Phanerochaete carnosa and P. chrysosporium, to elucidate the genetic basis of the distinct wood types they colonize.</title>
        <authorList>
            <person name="Suzuki H."/>
            <person name="MacDonald J."/>
            <person name="Syed K."/>
            <person name="Salamov A."/>
            <person name="Hori C."/>
            <person name="Aerts A."/>
            <person name="Henrissat B."/>
            <person name="Wiebenga A."/>
            <person name="vanKuyk P.A."/>
            <person name="Barry K."/>
            <person name="Lindquist E."/>
            <person name="LaButti K."/>
            <person name="Lapidus A."/>
            <person name="Lucas S."/>
            <person name="Coutinho P."/>
            <person name="Gong Y."/>
            <person name="Samejima M."/>
            <person name="Mahadevan R."/>
            <person name="Abou-Zaid M."/>
            <person name="de Vries R.P."/>
            <person name="Igarashi K."/>
            <person name="Yadav J.S."/>
            <person name="Grigoriev I.V."/>
            <person name="Master E.R."/>
        </authorList>
    </citation>
    <scope>NUCLEOTIDE SEQUENCE [LARGE SCALE GENOMIC DNA]</scope>
    <source>
        <strain evidence="9 10">HHB-10118-sp</strain>
    </source>
</reference>
<protein>
    <recommendedName>
        <fullName evidence="11">RNA polymerase III subunit Rpc25 domain-containing protein</fullName>
    </recommendedName>
</protein>
<dbReference type="InterPro" id="IPR005576">
    <property type="entry name" value="Rpb7-like_N"/>
</dbReference>
<keyword evidence="5" id="KW-0539">Nucleus</keyword>
<dbReference type="OrthoDB" id="10256606at2759"/>